<proteinExistence type="predicted"/>
<reference evidence="5 6" key="1">
    <citation type="submission" date="2021-06" db="EMBL/GenBank/DDBJ databases">
        <authorList>
            <person name="Palmer J.M."/>
        </authorList>
    </citation>
    <scope>NUCLEOTIDE SEQUENCE [LARGE SCALE GENOMIC DNA]</scope>
    <source>
        <strain evidence="5 6">CL_MEX2019</strain>
        <tissue evidence="5">Muscle</tissue>
    </source>
</reference>
<evidence type="ECO:0000259" key="4">
    <source>
        <dbReference type="PROSITE" id="PS50011"/>
    </source>
</evidence>
<evidence type="ECO:0000313" key="6">
    <source>
        <dbReference type="Proteomes" id="UP001352852"/>
    </source>
</evidence>
<dbReference type="Proteomes" id="UP001352852">
    <property type="component" value="Unassembled WGS sequence"/>
</dbReference>
<dbReference type="Gene3D" id="3.30.200.20">
    <property type="entry name" value="Phosphorylase Kinase, domain 1"/>
    <property type="match status" value="1"/>
</dbReference>
<dbReference type="Pfam" id="PF07714">
    <property type="entry name" value="PK_Tyr_Ser-Thr"/>
    <property type="match status" value="1"/>
</dbReference>
<dbReference type="PROSITE" id="PS50011">
    <property type="entry name" value="PROTEIN_KINASE_DOM"/>
    <property type="match status" value="1"/>
</dbReference>
<dbReference type="InterPro" id="IPR000719">
    <property type="entry name" value="Prot_kinase_dom"/>
</dbReference>
<keyword evidence="6" id="KW-1185">Reference proteome</keyword>
<keyword evidence="2" id="KW-0547">Nucleotide-binding</keyword>
<dbReference type="EMBL" id="JAHUTJ010044609">
    <property type="protein sequence ID" value="MED6282044.1"/>
    <property type="molecule type" value="Genomic_DNA"/>
</dbReference>
<comment type="caution">
    <text evidence="5">The sequence shown here is derived from an EMBL/GenBank/DDBJ whole genome shotgun (WGS) entry which is preliminary data.</text>
</comment>
<evidence type="ECO:0000256" key="3">
    <source>
        <dbReference type="ARBA" id="ARBA00022840"/>
    </source>
</evidence>
<feature type="non-terminal residue" evidence="5">
    <location>
        <position position="69"/>
    </location>
</feature>
<organism evidence="5 6">
    <name type="scientific">Characodon lateralis</name>
    <dbReference type="NCBI Taxonomy" id="208331"/>
    <lineage>
        <taxon>Eukaryota</taxon>
        <taxon>Metazoa</taxon>
        <taxon>Chordata</taxon>
        <taxon>Craniata</taxon>
        <taxon>Vertebrata</taxon>
        <taxon>Euteleostomi</taxon>
        <taxon>Actinopterygii</taxon>
        <taxon>Neopterygii</taxon>
        <taxon>Teleostei</taxon>
        <taxon>Neoteleostei</taxon>
        <taxon>Acanthomorphata</taxon>
        <taxon>Ovalentaria</taxon>
        <taxon>Atherinomorphae</taxon>
        <taxon>Cyprinodontiformes</taxon>
        <taxon>Goodeidae</taxon>
        <taxon>Characodon</taxon>
    </lineage>
</organism>
<dbReference type="SUPFAM" id="SSF56112">
    <property type="entry name" value="Protein kinase-like (PK-like)"/>
    <property type="match status" value="1"/>
</dbReference>
<keyword evidence="3" id="KW-0067">ATP-binding</keyword>
<accession>A0ABU7E648</accession>
<keyword evidence="1" id="KW-0519">Myristate</keyword>
<keyword evidence="1" id="KW-0449">Lipoprotein</keyword>
<dbReference type="InterPro" id="IPR011009">
    <property type="entry name" value="Kinase-like_dom_sf"/>
</dbReference>
<gene>
    <name evidence="5" type="ORF">CHARACLAT_027918</name>
</gene>
<evidence type="ECO:0000256" key="2">
    <source>
        <dbReference type="ARBA" id="ARBA00022741"/>
    </source>
</evidence>
<dbReference type="InterPro" id="IPR050198">
    <property type="entry name" value="Non-receptor_tyrosine_kinases"/>
</dbReference>
<evidence type="ECO:0000256" key="1">
    <source>
        <dbReference type="ARBA" id="ARBA00022707"/>
    </source>
</evidence>
<evidence type="ECO:0000313" key="5">
    <source>
        <dbReference type="EMBL" id="MED6282044.1"/>
    </source>
</evidence>
<feature type="domain" description="Protein kinase" evidence="4">
    <location>
        <begin position="1"/>
        <end position="69"/>
    </location>
</feature>
<protein>
    <recommendedName>
        <fullName evidence="4">Protein kinase domain-containing protein</fullName>
    </recommendedName>
</protein>
<dbReference type="PANTHER" id="PTHR24418">
    <property type="entry name" value="TYROSINE-PROTEIN KINASE"/>
    <property type="match status" value="1"/>
</dbReference>
<name>A0ABU7E648_9TELE</name>
<dbReference type="InterPro" id="IPR001245">
    <property type="entry name" value="Ser-Thr/Tyr_kinase_cat_dom"/>
</dbReference>
<sequence>MTVEAFLDEANVMKTLHHDRLVRLYAVVTKTEPIYIITEYMANGSLLDFLKSDAGNRLQLPKLIDFSAQ</sequence>